<evidence type="ECO:0000256" key="3">
    <source>
        <dbReference type="SAM" id="MobiDB-lite"/>
    </source>
</evidence>
<feature type="region of interest" description="Disordered" evidence="3">
    <location>
        <begin position="20"/>
        <end position="54"/>
    </location>
</feature>
<dbReference type="SUPFAM" id="SSF50044">
    <property type="entry name" value="SH3-domain"/>
    <property type="match status" value="1"/>
</dbReference>
<dbReference type="Pfam" id="PF07653">
    <property type="entry name" value="SH3_2"/>
    <property type="match status" value="1"/>
</dbReference>
<dbReference type="PROSITE" id="PS50002">
    <property type="entry name" value="SH3"/>
    <property type="match status" value="1"/>
</dbReference>
<dbReference type="Gene3D" id="2.30.30.40">
    <property type="entry name" value="SH3 Domains"/>
    <property type="match status" value="1"/>
</dbReference>
<dbReference type="InterPro" id="IPR036028">
    <property type="entry name" value="SH3-like_dom_sf"/>
</dbReference>
<dbReference type="InterPro" id="IPR001452">
    <property type="entry name" value="SH3_domain"/>
</dbReference>
<proteinExistence type="predicted"/>
<feature type="domain" description="SH3" evidence="4">
    <location>
        <begin position="165"/>
        <end position="224"/>
    </location>
</feature>
<feature type="region of interest" description="Disordered" evidence="3">
    <location>
        <begin position="96"/>
        <end position="118"/>
    </location>
</feature>
<gene>
    <name evidence="5" type="ORF">J3Q64DRAFT_1701417</name>
</gene>
<dbReference type="EMBL" id="JBCLYO010000019">
    <property type="protein sequence ID" value="KAL0080892.1"/>
    <property type="molecule type" value="Genomic_DNA"/>
</dbReference>
<keyword evidence="1 2" id="KW-0728">SH3 domain</keyword>
<keyword evidence="6" id="KW-1185">Reference proteome</keyword>
<evidence type="ECO:0000313" key="5">
    <source>
        <dbReference type="EMBL" id="KAL0080892.1"/>
    </source>
</evidence>
<dbReference type="Proteomes" id="UP001448207">
    <property type="component" value="Unassembled WGS sequence"/>
</dbReference>
<reference evidence="5 6" key="1">
    <citation type="submission" date="2024-04" db="EMBL/GenBank/DDBJ databases">
        <title>Symmetric and asymmetric DNA N6-adenine methylation regulates different biological responses in Mucorales.</title>
        <authorList>
            <consortium name="Lawrence Berkeley National Laboratory"/>
            <person name="Lax C."/>
            <person name="Mondo S.J."/>
            <person name="Osorio-Concepcion M."/>
            <person name="Muszewska A."/>
            <person name="Corrochano-Luque M."/>
            <person name="Gutierrez G."/>
            <person name="Riley R."/>
            <person name="Lipzen A."/>
            <person name="Guo J."/>
            <person name="Hundley H."/>
            <person name="Amirebrahimi M."/>
            <person name="Ng V."/>
            <person name="Lorenzo-Gutierrez D."/>
            <person name="Binder U."/>
            <person name="Yang J."/>
            <person name="Song Y."/>
            <person name="Canovas D."/>
            <person name="Navarro E."/>
            <person name="Freitag M."/>
            <person name="Gabaldon T."/>
            <person name="Grigoriev I.V."/>
            <person name="Corrochano L.M."/>
            <person name="Nicolas F.E."/>
            <person name="Garre V."/>
        </authorList>
    </citation>
    <scope>NUCLEOTIDE SEQUENCE [LARGE SCALE GENOMIC DNA]</scope>
    <source>
        <strain evidence="5 6">L51</strain>
    </source>
</reference>
<evidence type="ECO:0000256" key="2">
    <source>
        <dbReference type="PROSITE-ProRule" id="PRU00192"/>
    </source>
</evidence>
<evidence type="ECO:0000259" key="4">
    <source>
        <dbReference type="PROSITE" id="PS50002"/>
    </source>
</evidence>
<organism evidence="5 6">
    <name type="scientific">Phycomyces blakesleeanus</name>
    <dbReference type="NCBI Taxonomy" id="4837"/>
    <lineage>
        <taxon>Eukaryota</taxon>
        <taxon>Fungi</taxon>
        <taxon>Fungi incertae sedis</taxon>
        <taxon>Mucoromycota</taxon>
        <taxon>Mucoromycotina</taxon>
        <taxon>Mucoromycetes</taxon>
        <taxon>Mucorales</taxon>
        <taxon>Phycomycetaceae</taxon>
        <taxon>Phycomyces</taxon>
    </lineage>
</organism>
<accession>A0ABR3ASC6</accession>
<comment type="caution">
    <text evidence="5">The sequence shown here is derived from an EMBL/GenBank/DDBJ whole genome shotgun (WGS) entry which is preliminary data.</text>
</comment>
<sequence>MSLSTLITFALLVKKVTRKNQSTKPFRPKTQLTRQDSNTSITSCSSNDESVSISSPKELKEHAALRDSQQKPIEAICTERHRVSLVCNSEKKSLENEIKDEEEEKDINVPPNTPSSLEAAGPNFNVIIRDFAYPATSSLHHGKLFESNKRSSHRLSEISLSSSEFTGRQARVLYDFYPETEYEIAMKAGQLVWVQYRQCHGWLIADVNEDTGLIPESYVEFTSENA</sequence>
<dbReference type="SMART" id="SM00326">
    <property type="entry name" value="SH3"/>
    <property type="match status" value="1"/>
</dbReference>
<protein>
    <recommendedName>
        <fullName evidence="4">SH3 domain-containing protein</fullName>
    </recommendedName>
</protein>
<evidence type="ECO:0000256" key="1">
    <source>
        <dbReference type="ARBA" id="ARBA00022443"/>
    </source>
</evidence>
<evidence type="ECO:0000313" key="6">
    <source>
        <dbReference type="Proteomes" id="UP001448207"/>
    </source>
</evidence>
<name>A0ABR3ASC6_PHYBL</name>